<dbReference type="InterPro" id="IPR003439">
    <property type="entry name" value="ABC_transporter-like_ATP-bd"/>
</dbReference>
<evidence type="ECO:0008006" key="12">
    <source>
        <dbReference type="Google" id="ProtNLM"/>
    </source>
</evidence>
<dbReference type="Gene3D" id="3.40.50.300">
    <property type="entry name" value="P-loop containing nucleotide triphosphate hydrolases"/>
    <property type="match status" value="1"/>
</dbReference>
<dbReference type="Proteomes" id="UP000018461">
    <property type="component" value="Unassembled WGS sequence"/>
</dbReference>
<dbReference type="InterPro" id="IPR039421">
    <property type="entry name" value="Type_1_exporter"/>
</dbReference>
<protein>
    <recommendedName>
        <fullName evidence="12">ABC transporter ATP-binding protein</fullName>
    </recommendedName>
</protein>
<keyword evidence="4" id="KW-0067">ATP-binding</keyword>
<dbReference type="AlphaFoldDB" id="G9WLI4"/>
<keyword evidence="3" id="KW-0547">Nucleotide-binding</keyword>
<accession>G9WLI4</accession>
<dbReference type="GO" id="GO:0005886">
    <property type="term" value="C:plasma membrane"/>
    <property type="evidence" value="ECO:0007669"/>
    <property type="project" value="UniProtKB-SubCell"/>
</dbReference>
<evidence type="ECO:0000256" key="1">
    <source>
        <dbReference type="ARBA" id="ARBA00004651"/>
    </source>
</evidence>
<evidence type="ECO:0000256" key="2">
    <source>
        <dbReference type="ARBA" id="ARBA00022692"/>
    </source>
</evidence>
<dbReference type="STRING" id="796943.HMPREF9625_00193"/>
<evidence type="ECO:0000256" key="3">
    <source>
        <dbReference type="ARBA" id="ARBA00022741"/>
    </source>
</evidence>
<feature type="transmembrane region" description="Helical" evidence="7">
    <location>
        <begin position="272"/>
        <end position="292"/>
    </location>
</feature>
<reference evidence="10" key="2">
    <citation type="submission" date="2013-03" db="EMBL/GenBank/DDBJ databases">
        <title>The Genome Sequence of Oribacterium sp. ACB1.</title>
        <authorList>
            <consortium name="The Broad Institute Genomics Platform"/>
            <consortium name="The Broad Institute Genome Sequencing Center for Infectious Disease"/>
            <person name="Earl A."/>
            <person name="Ward D."/>
            <person name="Feldgarden M."/>
            <person name="Gevers D."/>
            <person name="Sizova M."/>
            <person name="Hazen A."/>
            <person name="Epstein S."/>
            <person name="Walker B."/>
            <person name="Young S."/>
            <person name="Zeng Q."/>
            <person name="Gargeya S."/>
            <person name="Fitzgerald M."/>
            <person name="Haas B."/>
            <person name="Abouelleil A."/>
            <person name="Allen A.W."/>
            <person name="Alvarado L."/>
            <person name="Arachchi H.M."/>
            <person name="Berlin A.M."/>
            <person name="Chapman S.B."/>
            <person name="Gainer-Dewar J."/>
            <person name="Goldberg J."/>
            <person name="Griggs A."/>
            <person name="Gujja S."/>
            <person name="Hansen M."/>
            <person name="Howarth C."/>
            <person name="Imamovic A."/>
            <person name="Ireland A."/>
            <person name="Larimer J."/>
            <person name="McCowan C."/>
            <person name="Murphy C."/>
            <person name="Pearson M."/>
            <person name="Poon T.W."/>
            <person name="Priest M."/>
            <person name="Roberts A."/>
            <person name="Saif S."/>
            <person name="Shea T."/>
            <person name="Sisk P."/>
            <person name="Sykes S."/>
            <person name="Wortman J."/>
            <person name="Nusbaum C."/>
            <person name="Birren B."/>
        </authorList>
    </citation>
    <scope>NUCLEOTIDE SEQUENCE [LARGE SCALE GENOMIC DNA]</scope>
    <source>
        <strain evidence="10">ACB1</strain>
    </source>
</reference>
<dbReference type="Gene3D" id="1.20.1560.10">
    <property type="entry name" value="ABC transporter type 1, transmembrane domain"/>
    <property type="match status" value="1"/>
</dbReference>
<dbReference type="RefSeq" id="WP_009534063.1">
    <property type="nucleotide sequence ID" value="NZ_KE148312.1"/>
</dbReference>
<feature type="domain" description="ABC transmembrane type-1" evidence="9">
    <location>
        <begin position="22"/>
        <end position="304"/>
    </location>
</feature>
<dbReference type="PANTHER" id="PTHR24221">
    <property type="entry name" value="ATP-BINDING CASSETTE SUB-FAMILY B"/>
    <property type="match status" value="1"/>
</dbReference>
<evidence type="ECO:0000256" key="7">
    <source>
        <dbReference type="SAM" id="Phobius"/>
    </source>
</evidence>
<dbReference type="EMBL" id="AFZC02000003">
    <property type="protein sequence ID" value="EHL12639.1"/>
    <property type="molecule type" value="Genomic_DNA"/>
</dbReference>
<keyword evidence="6 7" id="KW-0472">Membrane</keyword>
<evidence type="ECO:0000259" key="9">
    <source>
        <dbReference type="PROSITE" id="PS50929"/>
    </source>
</evidence>
<feature type="domain" description="ABC transporter" evidence="8">
    <location>
        <begin position="335"/>
        <end position="567"/>
    </location>
</feature>
<dbReference type="GO" id="GO:0034040">
    <property type="term" value="F:ATPase-coupled lipid transmembrane transporter activity"/>
    <property type="evidence" value="ECO:0007669"/>
    <property type="project" value="TreeGrafter"/>
</dbReference>
<dbReference type="Pfam" id="PF00005">
    <property type="entry name" value="ABC_tran"/>
    <property type="match status" value="1"/>
</dbReference>
<dbReference type="CDD" id="cd03228">
    <property type="entry name" value="ABCC_MRP_Like"/>
    <property type="match status" value="1"/>
</dbReference>
<keyword evidence="5 7" id="KW-1133">Transmembrane helix</keyword>
<dbReference type="InterPro" id="IPR011527">
    <property type="entry name" value="ABC1_TM_dom"/>
</dbReference>
<reference evidence="10" key="1">
    <citation type="submission" date="2011-08" db="EMBL/GenBank/DDBJ databases">
        <authorList>
            <consortium name="The Broad Institute Genome Sequencing Platform"/>
            <person name="Earl A."/>
            <person name="Ward D."/>
            <person name="Feldgarden M."/>
            <person name="Gevers D."/>
            <person name="Sizova M."/>
            <person name="Hazen A."/>
            <person name="Epstein S."/>
            <person name="Young S.K."/>
            <person name="Zeng Q."/>
            <person name="Gargeya S."/>
            <person name="Fitzgerald M."/>
            <person name="Haas B."/>
            <person name="Abouelleil A."/>
            <person name="Alvarado L."/>
            <person name="Arachchi H.M."/>
            <person name="Berlin A."/>
            <person name="Brown A."/>
            <person name="Chapman S.B."/>
            <person name="Chen Z."/>
            <person name="Dunbar C."/>
            <person name="Freedman E."/>
            <person name="Gearin G."/>
            <person name="Gellesch M."/>
            <person name="Goldberg J."/>
            <person name="Griggs A."/>
            <person name="Gujja S."/>
            <person name="Heiman D."/>
            <person name="Howarth C."/>
            <person name="Larson L."/>
            <person name="Lui A."/>
            <person name="MacDonald P.J.P."/>
            <person name="Montmayeur A."/>
            <person name="Murphy C."/>
            <person name="Neiman D."/>
            <person name="Pearson M."/>
            <person name="Priest M."/>
            <person name="Roberts A."/>
            <person name="Saif S."/>
            <person name="Shea T."/>
            <person name="Shenoy N."/>
            <person name="Sisk P."/>
            <person name="Stolte C."/>
            <person name="Sykes S."/>
            <person name="Wortman J."/>
            <person name="Nusbaum C."/>
            <person name="Birren B."/>
        </authorList>
    </citation>
    <scope>NUCLEOTIDE SEQUENCE</scope>
    <source>
        <strain evidence="10">ACB1</strain>
    </source>
</reference>
<dbReference type="PROSITE" id="PS50893">
    <property type="entry name" value="ABC_TRANSPORTER_2"/>
    <property type="match status" value="1"/>
</dbReference>
<dbReference type="SUPFAM" id="SSF52540">
    <property type="entry name" value="P-loop containing nucleoside triphosphate hydrolases"/>
    <property type="match status" value="1"/>
</dbReference>
<dbReference type="PATRIC" id="fig|796943.3.peg.576"/>
<dbReference type="HOGENOM" id="CLU_000604_84_3_9"/>
<dbReference type="PANTHER" id="PTHR24221:SF654">
    <property type="entry name" value="ATP-BINDING CASSETTE SUB-FAMILY B MEMBER 6"/>
    <property type="match status" value="1"/>
</dbReference>
<evidence type="ECO:0000313" key="10">
    <source>
        <dbReference type="EMBL" id="EHL12639.1"/>
    </source>
</evidence>
<dbReference type="Pfam" id="PF00664">
    <property type="entry name" value="ABC_membrane"/>
    <property type="match status" value="1"/>
</dbReference>
<dbReference type="GO" id="GO:0140359">
    <property type="term" value="F:ABC-type transporter activity"/>
    <property type="evidence" value="ECO:0007669"/>
    <property type="project" value="InterPro"/>
</dbReference>
<comment type="subcellular location">
    <subcellularLocation>
        <location evidence="1">Cell membrane</location>
        <topology evidence="1">Multi-pass membrane protein</topology>
    </subcellularLocation>
</comment>
<dbReference type="InterPro" id="IPR036640">
    <property type="entry name" value="ABC1_TM_sf"/>
</dbReference>
<evidence type="ECO:0000259" key="8">
    <source>
        <dbReference type="PROSITE" id="PS50893"/>
    </source>
</evidence>
<proteinExistence type="predicted"/>
<evidence type="ECO:0000256" key="6">
    <source>
        <dbReference type="ARBA" id="ARBA00023136"/>
    </source>
</evidence>
<organism evidence="10 11">
    <name type="scientific">Oribacterium parvum ACB1</name>
    <dbReference type="NCBI Taxonomy" id="796943"/>
    <lineage>
        <taxon>Bacteria</taxon>
        <taxon>Bacillati</taxon>
        <taxon>Bacillota</taxon>
        <taxon>Clostridia</taxon>
        <taxon>Lachnospirales</taxon>
        <taxon>Lachnospiraceae</taxon>
        <taxon>Oribacterium</taxon>
    </lineage>
</organism>
<sequence length="570" mass="64195">MMKKLNKELYRTPFSVGKKWFLISMISMVILSAYNLIISWLLQKIIDLAAGIDKTPFYQLALVSLLSFLVFIVFYFIFRYAHPKFLQTLSTSYKDLLFAKILRNNSRKVSELGSGQFLSKLSNDLKSIEENYFDFYITLIDIGISFVGAIVLMLWYSPVLTMVAIALSILPLLASIPASKEITKTEKNLSKENAGFMEFMRDTLSGYSVIKSFQAESELESRFHEENVKIEKAKFLRRFAEENINLLSTAASVVMRLGVFLFGAWLSLSNSHVTPGIVLVFLQLLTFVITPIEKIPSLFANRKAARSLIAQTAELLYEKPDEQEKTEIHSLKSAIEIQNLSFSYEASEKALRNVSLTFHAGKKYAIVGTSGSGKSTLFKLLTKYSSEYDGNILFDGIDLRNITYSSLSQIISAVQQNVFVFHDSIYNNICLYKNIPEKEFDYVIQKSGLSSLIQQKGKNFSCGTNGNKLSGGEKQRISIARALLRNTSILLMDEASSALDEKTADEIMHSILDMPSTTSLVITHRLNSTLLKKYDGICVLHHGKIIEFGPFDELMKNKGLLYSLVLLSQS</sequence>
<evidence type="ECO:0000256" key="4">
    <source>
        <dbReference type="ARBA" id="ARBA00022840"/>
    </source>
</evidence>
<keyword evidence="11" id="KW-1185">Reference proteome</keyword>
<comment type="caution">
    <text evidence="10">The sequence shown here is derived from an EMBL/GenBank/DDBJ whole genome shotgun (WGS) entry which is preliminary data.</text>
</comment>
<feature type="transmembrane region" description="Helical" evidence="7">
    <location>
        <begin position="162"/>
        <end position="179"/>
    </location>
</feature>
<feature type="transmembrane region" description="Helical" evidence="7">
    <location>
        <begin position="135"/>
        <end position="156"/>
    </location>
</feature>
<dbReference type="GO" id="GO:0005524">
    <property type="term" value="F:ATP binding"/>
    <property type="evidence" value="ECO:0007669"/>
    <property type="project" value="UniProtKB-KW"/>
</dbReference>
<dbReference type="PROSITE" id="PS50929">
    <property type="entry name" value="ABC_TM1F"/>
    <property type="match status" value="1"/>
</dbReference>
<feature type="transmembrane region" description="Helical" evidence="7">
    <location>
        <begin position="244"/>
        <end position="266"/>
    </location>
</feature>
<keyword evidence="2 7" id="KW-0812">Transmembrane</keyword>
<dbReference type="GO" id="GO:0016887">
    <property type="term" value="F:ATP hydrolysis activity"/>
    <property type="evidence" value="ECO:0007669"/>
    <property type="project" value="InterPro"/>
</dbReference>
<evidence type="ECO:0000313" key="11">
    <source>
        <dbReference type="Proteomes" id="UP000018461"/>
    </source>
</evidence>
<dbReference type="PROSITE" id="PS00211">
    <property type="entry name" value="ABC_TRANSPORTER_1"/>
    <property type="match status" value="1"/>
</dbReference>
<dbReference type="InterPro" id="IPR003593">
    <property type="entry name" value="AAA+_ATPase"/>
</dbReference>
<dbReference type="SMART" id="SM00382">
    <property type="entry name" value="AAA"/>
    <property type="match status" value="1"/>
</dbReference>
<evidence type="ECO:0000256" key="5">
    <source>
        <dbReference type="ARBA" id="ARBA00022989"/>
    </source>
</evidence>
<feature type="transmembrane region" description="Helical" evidence="7">
    <location>
        <begin position="20"/>
        <end position="42"/>
    </location>
</feature>
<name>G9WLI4_9FIRM</name>
<dbReference type="CDD" id="cd07346">
    <property type="entry name" value="ABC_6TM_exporters"/>
    <property type="match status" value="1"/>
</dbReference>
<dbReference type="SUPFAM" id="SSF90123">
    <property type="entry name" value="ABC transporter transmembrane region"/>
    <property type="match status" value="1"/>
</dbReference>
<dbReference type="InterPro" id="IPR017871">
    <property type="entry name" value="ABC_transporter-like_CS"/>
</dbReference>
<gene>
    <name evidence="10" type="ORF">HMPREF9625_00193</name>
</gene>
<dbReference type="InterPro" id="IPR027417">
    <property type="entry name" value="P-loop_NTPase"/>
</dbReference>
<feature type="transmembrane region" description="Helical" evidence="7">
    <location>
        <begin position="57"/>
        <end position="78"/>
    </location>
</feature>